<evidence type="ECO:0000313" key="1">
    <source>
        <dbReference type="EMBL" id="KAI5684323.1"/>
    </source>
</evidence>
<organism evidence="1 2">
    <name type="scientific">Catharanthus roseus</name>
    <name type="common">Madagascar periwinkle</name>
    <name type="synonym">Vinca rosea</name>
    <dbReference type="NCBI Taxonomy" id="4058"/>
    <lineage>
        <taxon>Eukaryota</taxon>
        <taxon>Viridiplantae</taxon>
        <taxon>Streptophyta</taxon>
        <taxon>Embryophyta</taxon>
        <taxon>Tracheophyta</taxon>
        <taxon>Spermatophyta</taxon>
        <taxon>Magnoliopsida</taxon>
        <taxon>eudicotyledons</taxon>
        <taxon>Gunneridae</taxon>
        <taxon>Pentapetalae</taxon>
        <taxon>asterids</taxon>
        <taxon>lamiids</taxon>
        <taxon>Gentianales</taxon>
        <taxon>Apocynaceae</taxon>
        <taxon>Rauvolfioideae</taxon>
        <taxon>Vinceae</taxon>
        <taxon>Catharanthinae</taxon>
        <taxon>Catharanthus</taxon>
    </lineage>
</organism>
<reference evidence="2" key="1">
    <citation type="journal article" date="2023" name="Nat. Plants">
        <title>Single-cell RNA sequencing provides a high-resolution roadmap for understanding the multicellular compartmentation of specialized metabolism.</title>
        <authorList>
            <person name="Sun S."/>
            <person name="Shen X."/>
            <person name="Li Y."/>
            <person name="Li Y."/>
            <person name="Wang S."/>
            <person name="Li R."/>
            <person name="Zhang H."/>
            <person name="Shen G."/>
            <person name="Guo B."/>
            <person name="Wei J."/>
            <person name="Xu J."/>
            <person name="St-Pierre B."/>
            <person name="Chen S."/>
            <person name="Sun C."/>
        </authorList>
    </citation>
    <scope>NUCLEOTIDE SEQUENCE [LARGE SCALE GENOMIC DNA]</scope>
</reference>
<comment type="caution">
    <text evidence="1">The sequence shown here is derived from an EMBL/GenBank/DDBJ whole genome shotgun (WGS) entry which is preliminary data.</text>
</comment>
<protein>
    <submittedName>
        <fullName evidence="1">Uncharacterized protein</fullName>
    </submittedName>
</protein>
<sequence length="145" mass="16785">MELISTGSSNCRAFSMITTRPRLRRNPIKIERFGGKPKQRRIWKIRKLRIKFVSPLKVWKKVKKVYMNLMFILSGGCRSSSGALTACGVPSARRIAYENNKSSDELEEKKRLVYELSHLVASLELKNKNPPHRPIRPLAFSYFYA</sequence>
<evidence type="ECO:0000313" key="2">
    <source>
        <dbReference type="Proteomes" id="UP001060085"/>
    </source>
</evidence>
<gene>
    <name evidence="1" type="ORF">M9H77_05551</name>
</gene>
<proteinExistence type="predicted"/>
<accession>A0ACC0CH86</accession>
<dbReference type="EMBL" id="CM044701">
    <property type="protein sequence ID" value="KAI5684323.1"/>
    <property type="molecule type" value="Genomic_DNA"/>
</dbReference>
<dbReference type="Proteomes" id="UP001060085">
    <property type="component" value="Linkage Group LG01"/>
</dbReference>
<name>A0ACC0CH86_CATRO</name>
<keyword evidence="2" id="KW-1185">Reference proteome</keyword>